<feature type="signal peptide" evidence="13">
    <location>
        <begin position="1"/>
        <end position="20"/>
    </location>
</feature>
<comment type="caution">
    <text evidence="15">The sequence shown here is derived from an EMBL/GenBank/DDBJ whole genome shotgun (WGS) entry which is preliminary data.</text>
</comment>
<dbReference type="Proteomes" id="UP001281761">
    <property type="component" value="Unassembled WGS sequence"/>
</dbReference>
<dbReference type="InterPro" id="IPR018928">
    <property type="entry name" value="HAP2/GCS1_dom"/>
</dbReference>
<evidence type="ECO:0000256" key="12">
    <source>
        <dbReference type="SAM" id="Phobius"/>
    </source>
</evidence>
<dbReference type="EMBL" id="JARBJD010000001">
    <property type="protein sequence ID" value="KAK2964755.1"/>
    <property type="molecule type" value="Genomic_DNA"/>
</dbReference>
<dbReference type="InterPro" id="IPR040326">
    <property type="entry name" value="HAP2/GCS1"/>
</dbReference>
<keyword evidence="10" id="KW-0278">Fertilization</keyword>
<name>A0ABQ9YLW2_9EUKA</name>
<keyword evidence="3" id="KW-1003">Cell membrane</keyword>
<evidence type="ECO:0000256" key="8">
    <source>
        <dbReference type="ARBA" id="ARBA00023136"/>
    </source>
</evidence>
<evidence type="ECO:0000256" key="10">
    <source>
        <dbReference type="ARBA" id="ARBA00023279"/>
    </source>
</evidence>
<feature type="chain" id="PRO_5046575463" evidence="13">
    <location>
        <begin position="21"/>
        <end position="788"/>
    </location>
</feature>
<feature type="compositionally biased region" description="Basic and acidic residues" evidence="11">
    <location>
        <begin position="764"/>
        <end position="776"/>
    </location>
</feature>
<dbReference type="Pfam" id="PF10699">
    <property type="entry name" value="HAP2-GCS1"/>
    <property type="match status" value="1"/>
</dbReference>
<evidence type="ECO:0000313" key="16">
    <source>
        <dbReference type="Proteomes" id="UP001281761"/>
    </source>
</evidence>
<keyword evidence="9" id="KW-1015">Disulfide bond</keyword>
<keyword evidence="16" id="KW-1185">Reference proteome</keyword>
<accession>A0ABQ9YLW2</accession>
<evidence type="ECO:0000256" key="7">
    <source>
        <dbReference type="ARBA" id="ARBA00023121"/>
    </source>
</evidence>
<comment type="subcellular location">
    <subcellularLocation>
        <location evidence="1">Cell membrane</location>
        <topology evidence="1">Single-pass type I membrane protein</topology>
    </subcellularLocation>
</comment>
<comment type="similarity">
    <text evidence="2">Belongs to the HAP2/GCS1 family.</text>
</comment>
<keyword evidence="8 12" id="KW-0472">Membrane</keyword>
<evidence type="ECO:0000256" key="1">
    <source>
        <dbReference type="ARBA" id="ARBA00004251"/>
    </source>
</evidence>
<feature type="transmembrane region" description="Helical" evidence="12">
    <location>
        <begin position="534"/>
        <end position="556"/>
    </location>
</feature>
<keyword evidence="5 13" id="KW-0732">Signal</keyword>
<keyword evidence="4 12" id="KW-0812">Transmembrane</keyword>
<keyword evidence="6 12" id="KW-1133">Transmembrane helix</keyword>
<evidence type="ECO:0000256" key="3">
    <source>
        <dbReference type="ARBA" id="ARBA00022475"/>
    </source>
</evidence>
<evidence type="ECO:0000256" key="2">
    <source>
        <dbReference type="ARBA" id="ARBA00010929"/>
    </source>
</evidence>
<protein>
    <submittedName>
        <fullName evidence="15">Hapless 2 protein</fullName>
    </submittedName>
</protein>
<evidence type="ECO:0000256" key="11">
    <source>
        <dbReference type="SAM" id="MobiDB-lite"/>
    </source>
</evidence>
<dbReference type="PANTHER" id="PTHR31764">
    <property type="entry name" value="PROTEIN HAPLESS 2"/>
    <property type="match status" value="1"/>
</dbReference>
<dbReference type="PANTHER" id="PTHR31764:SF0">
    <property type="entry name" value="GENERATIVE CELL SPECIFIC-1_HAP2 DOMAIN-CONTAINING PROTEIN"/>
    <property type="match status" value="1"/>
</dbReference>
<evidence type="ECO:0000259" key="14">
    <source>
        <dbReference type="Pfam" id="PF10699"/>
    </source>
</evidence>
<reference evidence="15 16" key="1">
    <citation type="journal article" date="2022" name="bioRxiv">
        <title>Genomics of Preaxostyla Flagellates Illuminates Evolutionary Transitions and the Path Towards Mitochondrial Loss.</title>
        <authorList>
            <person name="Novak L.V.F."/>
            <person name="Treitli S.C."/>
            <person name="Pyrih J."/>
            <person name="Halakuc P."/>
            <person name="Pipaliya S.V."/>
            <person name="Vacek V."/>
            <person name="Brzon O."/>
            <person name="Soukal P."/>
            <person name="Eme L."/>
            <person name="Dacks J.B."/>
            <person name="Karnkowska A."/>
            <person name="Elias M."/>
            <person name="Hampl V."/>
        </authorList>
    </citation>
    <scope>NUCLEOTIDE SEQUENCE [LARGE SCALE GENOMIC DNA]</scope>
    <source>
        <strain evidence="15">NAU3</strain>
        <tissue evidence="15">Gut</tissue>
    </source>
</reference>
<feature type="compositionally biased region" description="Acidic residues" evidence="11">
    <location>
        <begin position="688"/>
        <end position="718"/>
    </location>
</feature>
<organism evidence="15 16">
    <name type="scientific">Blattamonas nauphoetae</name>
    <dbReference type="NCBI Taxonomy" id="2049346"/>
    <lineage>
        <taxon>Eukaryota</taxon>
        <taxon>Metamonada</taxon>
        <taxon>Preaxostyla</taxon>
        <taxon>Oxymonadida</taxon>
        <taxon>Blattamonas</taxon>
    </lineage>
</organism>
<evidence type="ECO:0000256" key="13">
    <source>
        <dbReference type="SAM" id="SignalP"/>
    </source>
</evidence>
<evidence type="ECO:0000313" key="15">
    <source>
        <dbReference type="EMBL" id="KAK2964755.1"/>
    </source>
</evidence>
<evidence type="ECO:0000256" key="5">
    <source>
        <dbReference type="ARBA" id="ARBA00022729"/>
    </source>
</evidence>
<feature type="domain" description="Generative cell specific-1/HAP2" evidence="14">
    <location>
        <begin position="36"/>
        <end position="523"/>
    </location>
</feature>
<sequence>MLLQWLTICTFQSSCNILSASSLDICTKTGTTDGTSIDCEKKIVLSVTLENGQSTTEAFEFNVSEVTDSEKSVYELEAPLKVVCTKNKPKVKYSLTSAKLFYYSALETVKIPSGLANCVDGPYALNPTCGRQYDLSSGQPIPYSEGFCCTCNESYTSSGSYRYHKACSRGYGSSNGHCLSFVEPVFMSFDVGQAQLDWEITCAVYATDSETGQQNREITRLSPSAPTFLTSTKKVLGKVIGDFLPSVLPTDFSLYKVMIPSSPSSSEIVKNSDKYTILVPSLKVSTDGLECNKIGTSFGAFYSQGSRCYNQVGTCLSNQIKDLIEADQKLIAAGKDPNYLSSKYPTWKLTHDGTSYSFTLDIKEMQQTLITLEVAADSVRLVQNKADGTITDGWIETFEAMTKGYLHTTIRNNGTLSGSYLLSVRDCSNSISTTSTQTMSLAPGENHTTFFTITTDETLAADNHCTLYLENNLGEVLDSRYLPFNTTQSNPDKPPVSPPTSGDEENVTSGSNCSCTMLDLVCIAPRFSVCMTKLIGSIAIYIGILAGVIVLIIILCKCGPRMCRCLCTPSRRHSSSRELQEDFSPHSYHSQQPLADPRQPYKSRLSELMQEADMAWRQHKRQGRSQTAYYPPPLPNQMQNRYYTQNYGPNRRHPQFEEAYYEDPRRAGPAYWDGRKGGQWIENNGNDTYEEEEWEDEQEYEQDNGQQYEDECEQDYEQDYGQGSDQEFEQEYEEEYEDEQEQEYEQGYEQECGQEYEPENSEWQEERNVYYTQERHNNRHYPSRTRRH</sequence>
<keyword evidence="7" id="KW-0446">Lipid-binding</keyword>
<feature type="compositionally biased region" description="Basic residues" evidence="11">
    <location>
        <begin position="777"/>
        <end position="788"/>
    </location>
</feature>
<gene>
    <name evidence="15" type="ORF">BLNAU_55</name>
</gene>
<feature type="region of interest" description="Disordered" evidence="11">
    <location>
        <begin position="484"/>
        <end position="505"/>
    </location>
</feature>
<evidence type="ECO:0000256" key="6">
    <source>
        <dbReference type="ARBA" id="ARBA00022989"/>
    </source>
</evidence>
<feature type="compositionally biased region" description="Acidic residues" evidence="11">
    <location>
        <begin position="726"/>
        <end position="763"/>
    </location>
</feature>
<proteinExistence type="inferred from homology"/>
<feature type="region of interest" description="Disordered" evidence="11">
    <location>
        <begin position="670"/>
        <end position="788"/>
    </location>
</feature>
<feature type="region of interest" description="Disordered" evidence="11">
    <location>
        <begin position="576"/>
        <end position="597"/>
    </location>
</feature>
<evidence type="ECO:0000256" key="4">
    <source>
        <dbReference type="ARBA" id="ARBA00022692"/>
    </source>
</evidence>
<evidence type="ECO:0000256" key="9">
    <source>
        <dbReference type="ARBA" id="ARBA00023157"/>
    </source>
</evidence>